<dbReference type="EMBL" id="JAJSOF020000011">
    <property type="protein sequence ID" value="KAJ4444836.1"/>
    <property type="molecule type" value="Genomic_DNA"/>
</dbReference>
<organism evidence="1 2">
    <name type="scientific">Periplaneta americana</name>
    <name type="common">American cockroach</name>
    <name type="synonym">Blatta americana</name>
    <dbReference type="NCBI Taxonomy" id="6978"/>
    <lineage>
        <taxon>Eukaryota</taxon>
        <taxon>Metazoa</taxon>
        <taxon>Ecdysozoa</taxon>
        <taxon>Arthropoda</taxon>
        <taxon>Hexapoda</taxon>
        <taxon>Insecta</taxon>
        <taxon>Pterygota</taxon>
        <taxon>Neoptera</taxon>
        <taxon>Polyneoptera</taxon>
        <taxon>Dictyoptera</taxon>
        <taxon>Blattodea</taxon>
        <taxon>Blattoidea</taxon>
        <taxon>Blattidae</taxon>
        <taxon>Blattinae</taxon>
        <taxon>Periplaneta</taxon>
    </lineage>
</organism>
<reference evidence="1 2" key="1">
    <citation type="journal article" date="2022" name="Allergy">
        <title>Genome assembly and annotation of Periplaneta americana reveal a comprehensive cockroach allergen profile.</title>
        <authorList>
            <person name="Wang L."/>
            <person name="Xiong Q."/>
            <person name="Saelim N."/>
            <person name="Wang L."/>
            <person name="Nong W."/>
            <person name="Wan A.T."/>
            <person name="Shi M."/>
            <person name="Liu X."/>
            <person name="Cao Q."/>
            <person name="Hui J.H.L."/>
            <person name="Sookrung N."/>
            <person name="Leung T.F."/>
            <person name="Tungtrongchitr A."/>
            <person name="Tsui S.K.W."/>
        </authorList>
    </citation>
    <scope>NUCLEOTIDE SEQUENCE [LARGE SCALE GENOMIC DNA]</scope>
    <source>
        <strain evidence="1">PWHHKU_190912</strain>
    </source>
</reference>
<name>A0ABQ8TE32_PERAM</name>
<accession>A0ABQ8TE32</accession>
<sequence length="231" mass="26286">MESGERAPRKTFRDLGFVHNKYDCAINVRYAFSRLTDNDIFDLVRNYLPIFFISKFNSFEGMSKEYYEIKLRDEGLPTRDSLYELFIINIIGLRYVSVERCVAATCSRVVDVDGCGPIPRTCASIMWQGNSPTPVIITVSGHNRKRRVKIRQMNPVRLLSLPSFAPTDSVQTGRQLQQIEKSGGGELGSPWPENWPKRHRQRTTNVTDRAYGGPPKLLTLSAGLHGYVKAW</sequence>
<proteinExistence type="predicted"/>
<comment type="caution">
    <text evidence="1">The sequence shown here is derived from an EMBL/GenBank/DDBJ whole genome shotgun (WGS) entry which is preliminary data.</text>
</comment>
<dbReference type="Proteomes" id="UP001148838">
    <property type="component" value="Unassembled WGS sequence"/>
</dbReference>
<gene>
    <name evidence="1" type="ORF">ANN_06633</name>
</gene>
<keyword evidence="2" id="KW-1185">Reference proteome</keyword>
<protein>
    <submittedName>
        <fullName evidence="1">Uncharacterized protein</fullName>
    </submittedName>
</protein>
<evidence type="ECO:0000313" key="2">
    <source>
        <dbReference type="Proteomes" id="UP001148838"/>
    </source>
</evidence>
<evidence type="ECO:0000313" key="1">
    <source>
        <dbReference type="EMBL" id="KAJ4444836.1"/>
    </source>
</evidence>